<keyword evidence="2" id="KW-0472">Membrane</keyword>
<reference evidence="3 4" key="1">
    <citation type="submission" date="2024-03" db="EMBL/GenBank/DDBJ databases">
        <title>The Acrasis kona genome and developmental transcriptomes reveal deep origins of eukaryotic multicellular pathways.</title>
        <authorList>
            <person name="Sheikh S."/>
            <person name="Fu C.-J."/>
            <person name="Brown M.W."/>
            <person name="Baldauf S.L."/>
        </authorList>
    </citation>
    <scope>NUCLEOTIDE SEQUENCE [LARGE SCALE GENOMIC DNA]</scope>
    <source>
        <strain evidence="3 4">ATCC MYA-3509</strain>
    </source>
</reference>
<keyword evidence="2" id="KW-1133">Transmembrane helix</keyword>
<feature type="transmembrane region" description="Helical" evidence="2">
    <location>
        <begin position="433"/>
        <end position="456"/>
    </location>
</feature>
<dbReference type="Proteomes" id="UP001431209">
    <property type="component" value="Unassembled WGS sequence"/>
</dbReference>
<feature type="transmembrane region" description="Helical" evidence="2">
    <location>
        <begin position="108"/>
        <end position="125"/>
    </location>
</feature>
<sequence>MNVDNIQPVGSFLSHQRNTLWVIAVDETILSGISAISTLLFFGRSYRQDHLNKLREIWRHDSFRLINPTSEEFEQNQTLRRDLLKSLAVSFYQVREQERRANRLFRNVPFRAIHLTLSILYAYLLKKAKMRSLGEIVSTSRPTTHRSFLLIVRSLLRFQLFNISMYLLELVTSITFANSVTQAHKQMLTYMSKDKVEKILSYDMSGMIKEDPATTDDYAERLYHCFVTSISDRVSVVNKKMQMACEAAKLQKKLKAPRRIDHAIIDQESQIMEQPEDALYKVSSQLQEVCKKCLYCLDLVGRCISGISGGLLVVEEDAVKNVEQLLSTIEQEVHSLHLEILSQQKVVNSGSVEELAQAMYLRINSIYDTKRGKEAILFLSEQINNLNILCDKINSNCSDKTKVMEKAEARRLQLSHSRMESVLEGVFSNSSRMVVFGVHCICTVAAHAIIVILSTITQD</sequence>
<name>A0AAW2Z523_9EUKA</name>
<protein>
    <submittedName>
        <fullName evidence="3">DapA</fullName>
    </submittedName>
</protein>
<comment type="caution">
    <text evidence="3">The sequence shown here is derived from an EMBL/GenBank/DDBJ whole genome shotgun (WGS) entry which is preliminary data.</text>
</comment>
<keyword evidence="2" id="KW-0812">Transmembrane</keyword>
<evidence type="ECO:0000256" key="2">
    <source>
        <dbReference type="SAM" id="Phobius"/>
    </source>
</evidence>
<dbReference type="EMBL" id="JAOPGA020001019">
    <property type="protein sequence ID" value="KAL0484073.1"/>
    <property type="molecule type" value="Genomic_DNA"/>
</dbReference>
<organism evidence="3 4">
    <name type="scientific">Acrasis kona</name>
    <dbReference type="NCBI Taxonomy" id="1008807"/>
    <lineage>
        <taxon>Eukaryota</taxon>
        <taxon>Discoba</taxon>
        <taxon>Heterolobosea</taxon>
        <taxon>Tetramitia</taxon>
        <taxon>Eutetramitia</taxon>
        <taxon>Acrasidae</taxon>
        <taxon>Acrasis</taxon>
    </lineage>
</organism>
<feature type="coiled-coil region" evidence="1">
    <location>
        <begin position="312"/>
        <end position="339"/>
    </location>
</feature>
<feature type="transmembrane region" description="Helical" evidence="2">
    <location>
        <begin position="163"/>
        <end position="181"/>
    </location>
</feature>
<feature type="transmembrane region" description="Helical" evidence="2">
    <location>
        <begin position="20"/>
        <end position="43"/>
    </location>
</feature>
<evidence type="ECO:0000256" key="1">
    <source>
        <dbReference type="SAM" id="Coils"/>
    </source>
</evidence>
<accession>A0AAW2Z523</accession>
<keyword evidence="1" id="KW-0175">Coiled coil</keyword>
<dbReference type="AlphaFoldDB" id="A0AAW2Z523"/>
<proteinExistence type="predicted"/>
<gene>
    <name evidence="3" type="ORF">AKO1_004681</name>
</gene>
<evidence type="ECO:0000313" key="4">
    <source>
        <dbReference type="Proteomes" id="UP001431209"/>
    </source>
</evidence>
<evidence type="ECO:0000313" key="3">
    <source>
        <dbReference type="EMBL" id="KAL0484073.1"/>
    </source>
</evidence>
<keyword evidence="4" id="KW-1185">Reference proteome</keyword>